<dbReference type="RefSeq" id="WP_203786348.1">
    <property type="nucleotide sequence ID" value="NZ_BOMV01000071.1"/>
</dbReference>
<feature type="transmembrane region" description="Helical" evidence="1">
    <location>
        <begin position="160"/>
        <end position="177"/>
    </location>
</feature>
<feature type="transmembrane region" description="Helical" evidence="1">
    <location>
        <begin position="366"/>
        <end position="385"/>
    </location>
</feature>
<evidence type="ECO:0000313" key="2">
    <source>
        <dbReference type="EMBL" id="GIE99367.1"/>
    </source>
</evidence>
<proteinExistence type="predicted"/>
<feature type="transmembrane region" description="Helical" evidence="1">
    <location>
        <begin position="89"/>
        <end position="111"/>
    </location>
</feature>
<evidence type="ECO:0000313" key="3">
    <source>
        <dbReference type="Proteomes" id="UP000636960"/>
    </source>
</evidence>
<keyword evidence="1" id="KW-0472">Membrane</keyword>
<evidence type="ECO:0000256" key="1">
    <source>
        <dbReference type="SAM" id="Phobius"/>
    </source>
</evidence>
<feature type="transmembrane region" description="Helical" evidence="1">
    <location>
        <begin position="281"/>
        <end position="300"/>
    </location>
</feature>
<comment type="caution">
    <text evidence="2">The sequence shown here is derived from an EMBL/GenBank/DDBJ whole genome shotgun (WGS) entry which is preliminary data.</text>
</comment>
<feature type="transmembrane region" description="Helical" evidence="1">
    <location>
        <begin position="61"/>
        <end position="77"/>
    </location>
</feature>
<dbReference type="AlphaFoldDB" id="A0A919N2C2"/>
<name>A0A919N2C2_9ACTN</name>
<gene>
    <name evidence="2" type="ORF">Ari01nite_68320</name>
</gene>
<feature type="transmembrane region" description="Helical" evidence="1">
    <location>
        <begin position="20"/>
        <end position="40"/>
    </location>
</feature>
<protein>
    <submittedName>
        <fullName evidence="2">Uncharacterized protein</fullName>
    </submittedName>
</protein>
<reference evidence="2" key="1">
    <citation type="submission" date="2021-01" db="EMBL/GenBank/DDBJ databases">
        <title>Whole genome shotgun sequence of Actinoplanes rishiriensis NBRC 108556.</title>
        <authorList>
            <person name="Komaki H."/>
            <person name="Tamura T."/>
        </authorList>
    </citation>
    <scope>NUCLEOTIDE SEQUENCE</scope>
    <source>
        <strain evidence="2">NBRC 108556</strain>
    </source>
</reference>
<sequence>MSFVAHGVGQSQDLPLPLDLVLQAGAATVVISFLGSALLWRRPRLAGGNARLIRVPGWLRYPVLLTSLLLVGVAVIGPRDPSNPAAHALYVWLWVGLIPVSVLAGPVWRAVNPLRTLFRLLRLPSATRRPIPFGAEWPAALTLLAFVWLELVAPGRTDPLVIGLCLIGYAAAQLTLATRYGERWFAQADCFEVYSSLAGRMSPWYWRPPLSGLAADRPGPGRAAFLAVWWGSTIFDSAAGSPFWAGVLQRAGLPVLLDTAALVAVCALVLLAVWRMNITNALIPIAVGYTLAHYLTLLLVEGPRGVLLVFGQPATDWTPAPNPSAVAVLQVALILLGHALSVLAAHDAALAGSPGKPPLAVLPEELPVVLFMVLCTWAGLFLLFVR</sequence>
<keyword evidence="1" id="KW-0812">Transmembrane</keyword>
<dbReference type="EMBL" id="BOMV01000071">
    <property type="protein sequence ID" value="GIE99367.1"/>
    <property type="molecule type" value="Genomic_DNA"/>
</dbReference>
<feature type="transmembrane region" description="Helical" evidence="1">
    <location>
        <begin position="223"/>
        <end position="245"/>
    </location>
</feature>
<keyword evidence="1" id="KW-1133">Transmembrane helix</keyword>
<dbReference type="Proteomes" id="UP000636960">
    <property type="component" value="Unassembled WGS sequence"/>
</dbReference>
<keyword evidence="3" id="KW-1185">Reference proteome</keyword>
<organism evidence="2 3">
    <name type="scientific">Paractinoplanes rishiriensis</name>
    <dbReference type="NCBI Taxonomy" id="1050105"/>
    <lineage>
        <taxon>Bacteria</taxon>
        <taxon>Bacillati</taxon>
        <taxon>Actinomycetota</taxon>
        <taxon>Actinomycetes</taxon>
        <taxon>Micromonosporales</taxon>
        <taxon>Micromonosporaceae</taxon>
        <taxon>Paractinoplanes</taxon>
    </lineage>
</organism>
<accession>A0A919N2C2</accession>
<feature type="transmembrane region" description="Helical" evidence="1">
    <location>
        <begin position="251"/>
        <end position="274"/>
    </location>
</feature>
<feature type="transmembrane region" description="Helical" evidence="1">
    <location>
        <begin position="131"/>
        <end position="148"/>
    </location>
</feature>